<feature type="region of interest" description="Disordered" evidence="1">
    <location>
        <begin position="1"/>
        <end position="39"/>
    </location>
</feature>
<feature type="region of interest" description="Disordered" evidence="1">
    <location>
        <begin position="381"/>
        <end position="457"/>
    </location>
</feature>
<dbReference type="InterPro" id="IPR022081">
    <property type="entry name" value="DUF3631"/>
</dbReference>
<dbReference type="AlphaFoldDB" id="A0A381VVD2"/>
<gene>
    <name evidence="3" type="ORF">METZ01_LOCUS96387</name>
</gene>
<protein>
    <recommendedName>
        <fullName evidence="2">DUF3631 domain-containing protein</fullName>
    </recommendedName>
</protein>
<evidence type="ECO:0000313" key="3">
    <source>
        <dbReference type="EMBL" id="SVA43533.1"/>
    </source>
</evidence>
<sequence length="457" mass="51407">MTDFIHPLPEGPHEGENETRQQGLETKASQEESHESWPFPVDGAELLDQLAREFRRFLILPDHGEVILALWNLHSYCFELFDHSPILYITAPTKQCAKSRVLEVLAKLAHNPMSSSSMNGATLFRSIETFKPTLLLDEMDRIPMEKKTDITMVLNTGYAREGKVHRCQGHEHKVVSFGVYCPKALAGIGDYTTNTVTDRSIQLSMYKKLKSQEVEKFRRYQPEEWQRKCVRWSQDNLDTLERCQPQMPEALSDRQEDIWEPLFAIAQCAGGQWVKKCWAAASAQAADSATQVTDDLLSLAAIREFFTENQANKAASSDICGWLNAQDDLPFKDLRMAQGIDPLILARTLKPFGITPRNLNLGDRRLKGYLLEELETVFERYLPPENPPGQPLPATNPENTGRNEDSWTLLGNAVADDSAPKNGQSSGVAAEEGVPPIKGTNTPQEGPSREFAFEEEF</sequence>
<evidence type="ECO:0000256" key="1">
    <source>
        <dbReference type="SAM" id="MobiDB-lite"/>
    </source>
</evidence>
<proteinExistence type="predicted"/>
<feature type="domain" description="DUF3631" evidence="2">
    <location>
        <begin position="205"/>
        <end position="381"/>
    </location>
</feature>
<accession>A0A381VVD2</accession>
<reference evidence="3" key="1">
    <citation type="submission" date="2018-05" db="EMBL/GenBank/DDBJ databases">
        <authorList>
            <person name="Lanie J.A."/>
            <person name="Ng W.-L."/>
            <person name="Kazmierczak K.M."/>
            <person name="Andrzejewski T.M."/>
            <person name="Davidsen T.M."/>
            <person name="Wayne K.J."/>
            <person name="Tettelin H."/>
            <person name="Glass J.I."/>
            <person name="Rusch D."/>
            <person name="Podicherti R."/>
            <person name="Tsui H.-C.T."/>
            <person name="Winkler M.E."/>
        </authorList>
    </citation>
    <scope>NUCLEOTIDE SEQUENCE</scope>
</reference>
<dbReference type="Pfam" id="PF12307">
    <property type="entry name" value="DUF3631"/>
    <property type="match status" value="1"/>
</dbReference>
<organism evidence="3">
    <name type="scientific">marine metagenome</name>
    <dbReference type="NCBI Taxonomy" id="408172"/>
    <lineage>
        <taxon>unclassified sequences</taxon>
        <taxon>metagenomes</taxon>
        <taxon>ecological metagenomes</taxon>
    </lineage>
</organism>
<evidence type="ECO:0000259" key="2">
    <source>
        <dbReference type="Pfam" id="PF12307"/>
    </source>
</evidence>
<dbReference type="EMBL" id="UINC01009721">
    <property type="protein sequence ID" value="SVA43533.1"/>
    <property type="molecule type" value="Genomic_DNA"/>
</dbReference>
<name>A0A381VVD2_9ZZZZ</name>
<feature type="compositionally biased region" description="Basic and acidic residues" evidence="1">
    <location>
        <begin position="447"/>
        <end position="457"/>
    </location>
</feature>